<dbReference type="Proteomes" id="UP000095281">
    <property type="component" value="Unplaced"/>
</dbReference>
<organism evidence="2 3">
    <name type="scientific">Meloidogyne hapla</name>
    <name type="common">Root-knot nematode worm</name>
    <dbReference type="NCBI Taxonomy" id="6305"/>
    <lineage>
        <taxon>Eukaryota</taxon>
        <taxon>Metazoa</taxon>
        <taxon>Ecdysozoa</taxon>
        <taxon>Nematoda</taxon>
        <taxon>Chromadorea</taxon>
        <taxon>Rhabditida</taxon>
        <taxon>Tylenchina</taxon>
        <taxon>Tylenchomorpha</taxon>
        <taxon>Tylenchoidea</taxon>
        <taxon>Meloidogynidae</taxon>
        <taxon>Meloidogyninae</taxon>
        <taxon>Meloidogyne</taxon>
    </lineage>
</organism>
<sequence>MDTMQFLLAYSKNFQQLFSCMRFMSDNDKRDQLITIIEKIKGGKGKIMLGLNKVEDFLKLLEKFEKQTVKFIEMKSSVEKDVDTEVRVNQQMIDLKVAIKSGYLRYIYIDELCRSLETIYKESEYKGYFSDICTIAEDKINPIKEIIQANDKQPKDKQIKNKEEIISAKDKEQEKLKFIFPQHNEIMNEEFIAKEKAYKHKEELIAAENKAKKRKEIRLSKNNEAKKKDESTSASTSAKDNEDIEVMKKDKEENKEEINLKREDKNENGNAKIILRKDNDKENKEEAKEDKNEDEHGKISSAKDNDENKD</sequence>
<dbReference type="AlphaFoldDB" id="A0A1I8B2M2"/>
<name>A0A1I8B2M2_MELHA</name>
<protein>
    <submittedName>
        <fullName evidence="3">Uncharacterized protein</fullName>
    </submittedName>
</protein>
<evidence type="ECO:0000313" key="2">
    <source>
        <dbReference type="Proteomes" id="UP000095281"/>
    </source>
</evidence>
<evidence type="ECO:0000313" key="3">
    <source>
        <dbReference type="WBParaSite" id="MhA1_Contig1237.frz3.gene2"/>
    </source>
</evidence>
<feature type="compositionally biased region" description="Basic and acidic residues" evidence="1">
    <location>
        <begin position="217"/>
        <end position="231"/>
    </location>
</feature>
<feature type="compositionally biased region" description="Basic and acidic residues" evidence="1">
    <location>
        <begin position="239"/>
        <end position="267"/>
    </location>
</feature>
<feature type="region of interest" description="Disordered" evidence="1">
    <location>
        <begin position="215"/>
        <end position="310"/>
    </location>
</feature>
<reference evidence="3" key="1">
    <citation type="submission" date="2016-11" db="UniProtKB">
        <authorList>
            <consortium name="WormBaseParasite"/>
        </authorList>
    </citation>
    <scope>IDENTIFICATION</scope>
</reference>
<feature type="compositionally biased region" description="Basic and acidic residues" evidence="1">
    <location>
        <begin position="275"/>
        <end position="310"/>
    </location>
</feature>
<proteinExistence type="predicted"/>
<evidence type="ECO:0000256" key="1">
    <source>
        <dbReference type="SAM" id="MobiDB-lite"/>
    </source>
</evidence>
<accession>A0A1I8B2M2</accession>
<dbReference type="WBParaSite" id="MhA1_Contig1237.frz3.gene2">
    <property type="protein sequence ID" value="MhA1_Contig1237.frz3.gene2"/>
    <property type="gene ID" value="MhA1_Contig1237.frz3.gene2"/>
</dbReference>
<keyword evidence="2" id="KW-1185">Reference proteome</keyword>